<sequence>MLHLVVTALLCSALLGLVPLSLYLAVVAFSLVVLHSQSWHTHTHLKANWFSACSDHAAPTMWALHVWVGVTQPLLWLSNPVTASAPLSSFGTRTLANKHTSLSW</sequence>
<dbReference type="EMBL" id="GBBK01005572">
    <property type="protein sequence ID" value="JAC18910.1"/>
    <property type="molecule type" value="mRNA"/>
</dbReference>
<proteinExistence type="evidence at transcript level"/>
<accession>A0A023FBY5</accession>
<dbReference type="AlphaFoldDB" id="A0A023FBY5"/>
<evidence type="ECO:0000313" key="1">
    <source>
        <dbReference type="EMBL" id="JAC18910.1"/>
    </source>
</evidence>
<organism evidence="1">
    <name type="scientific">Amblyomma cajennense</name>
    <name type="common">Cayenne tick</name>
    <name type="synonym">Acarus cajennensis</name>
    <dbReference type="NCBI Taxonomy" id="34607"/>
    <lineage>
        <taxon>Eukaryota</taxon>
        <taxon>Metazoa</taxon>
        <taxon>Ecdysozoa</taxon>
        <taxon>Arthropoda</taxon>
        <taxon>Chelicerata</taxon>
        <taxon>Arachnida</taxon>
        <taxon>Acari</taxon>
        <taxon>Parasitiformes</taxon>
        <taxon>Ixodida</taxon>
        <taxon>Ixodoidea</taxon>
        <taxon>Ixodidae</taxon>
        <taxon>Amblyomminae</taxon>
        <taxon>Amblyomma</taxon>
    </lineage>
</organism>
<name>A0A023FBY5_AMBCJ</name>
<reference evidence="1" key="1">
    <citation type="submission" date="2014-03" db="EMBL/GenBank/DDBJ databases">
        <title>The sialotranscriptome of Amblyomma triste, Amblyomma parvum and Amblyomma cajennense ticks, uncovered by 454-based RNA-seq.</title>
        <authorList>
            <person name="Garcia G.R."/>
            <person name="Gardinassi L.G."/>
            <person name="Ribeiro J.M."/>
            <person name="Anatriello E."/>
            <person name="Ferreira B.R."/>
            <person name="Moreira H.N."/>
            <person name="Mafra C."/>
            <person name="Olegario M.M."/>
            <person name="Szabo P.J."/>
            <person name="Miranda-Santos I.K."/>
            <person name="Maruyama S.R."/>
        </authorList>
    </citation>
    <scope>NUCLEOTIDE SEQUENCE</scope>
    <source>
        <strain evidence="1">Uberlandia</strain>
        <tissue evidence="1">Salivary glands</tissue>
    </source>
</reference>
<protein>
    <submittedName>
        <fullName evidence="1">Putative secreted protein</fullName>
    </submittedName>
</protein>